<sequence>MMSFLKDGRNPHNAVGRDRIRHQHTMDSSRFYRHGGSTTGEKPKPLDLSHHFSEVTKHRVPSKMKQYYKFFQIPGIGNLAGGLPNVALFPFDTLEAQAAKPERWTPTPNHPSDKDLEDLPAKVAKTKLKDDPIAPAHIGVPKISDERDPLRKIDLASALQYGQASGYPPLLSWIRQFTREHLHPNVPYEGGPEVILTVGSTDGFSKTLDLFVNSWSPEKDDIRERPGLLCENFVYGNVLSQAAPHGVQTVAVEADEGGMVVGGKGGLIDVLENWDSAKGKRPHLLYTVSMGHNPTGIVMSLERRKEVYAACSKFDVIIVEDDPYWYLQFPSAEKGERESRGLSISNATTTSPFPAPKIQRSSGYDFLDSLVPSFLSIDAEGRVVRLDTFSKTVAPGCRLGWITAQPELVERYLRIAETSTQQPSGFVQSMVAELVMGPDSEDQKKAFSSLQSHKDRVDFKGWKMDGWVRWLEGLRGQYERRMGRMCRILDEGADLLKTGVFASPEDSEWGVVTKTPLYSYSWPRGGMFVWMRMHFESHPLWQARHSKSPAKVDGMQLSTGLMMYLTRKPFLVLVSPGMMFSADDNVRQRMGWAYYRLCFAAETEKNVDDCSRRFVEGVHKFWRIKDVKVLEEILESSPIAAADQDGIMADLAMPLGC</sequence>
<gene>
    <name evidence="8" type="ORF">DL546_002721</name>
</gene>
<dbReference type="AlphaFoldDB" id="A0A420Y2F2"/>
<keyword evidence="4" id="KW-0808">Transferase</keyword>
<keyword evidence="9" id="KW-1185">Reference proteome</keyword>
<evidence type="ECO:0000313" key="8">
    <source>
        <dbReference type="EMBL" id="RKU41930.1"/>
    </source>
</evidence>
<dbReference type="STRING" id="177199.A0A420Y2F2"/>
<name>A0A420Y2F2_9PEZI</name>
<evidence type="ECO:0000256" key="5">
    <source>
        <dbReference type="ARBA" id="ARBA00022898"/>
    </source>
</evidence>
<feature type="domain" description="Aminotransferase class I/classII large" evidence="7">
    <location>
        <begin position="283"/>
        <end position="446"/>
    </location>
</feature>
<evidence type="ECO:0000256" key="6">
    <source>
        <dbReference type="SAM" id="MobiDB-lite"/>
    </source>
</evidence>
<evidence type="ECO:0000256" key="4">
    <source>
        <dbReference type="ARBA" id="ARBA00022679"/>
    </source>
</evidence>
<dbReference type="GO" id="GO:0030170">
    <property type="term" value="F:pyridoxal phosphate binding"/>
    <property type="evidence" value="ECO:0007669"/>
    <property type="project" value="InterPro"/>
</dbReference>
<reference evidence="8 9" key="1">
    <citation type="submission" date="2018-08" db="EMBL/GenBank/DDBJ databases">
        <title>Draft genome of the lignicolous fungus Coniochaeta pulveracea.</title>
        <authorList>
            <person name="Borstlap C.J."/>
            <person name="De Witt R.N."/>
            <person name="Botha A."/>
            <person name="Volschenk H."/>
        </authorList>
    </citation>
    <scope>NUCLEOTIDE SEQUENCE [LARGE SCALE GENOMIC DNA]</scope>
    <source>
        <strain evidence="8 9">CAB683</strain>
    </source>
</reference>
<feature type="region of interest" description="Disordered" evidence="6">
    <location>
        <begin position="1"/>
        <end position="48"/>
    </location>
</feature>
<comment type="cofactor">
    <cofactor evidence="1">
        <name>pyridoxal 5'-phosphate</name>
        <dbReference type="ChEBI" id="CHEBI:597326"/>
    </cofactor>
</comment>
<dbReference type="InterPro" id="IPR015421">
    <property type="entry name" value="PyrdxlP-dep_Trfase_major"/>
</dbReference>
<dbReference type="PANTHER" id="PTHR42790">
    <property type="entry name" value="AMINOTRANSFERASE"/>
    <property type="match status" value="1"/>
</dbReference>
<protein>
    <recommendedName>
        <fullName evidence="7">Aminotransferase class I/classII large domain-containing protein</fullName>
    </recommendedName>
</protein>
<keyword evidence="5" id="KW-0663">Pyridoxal phosphate</keyword>
<comment type="caution">
    <text evidence="8">The sequence shown here is derived from an EMBL/GenBank/DDBJ whole genome shotgun (WGS) entry which is preliminary data.</text>
</comment>
<dbReference type="GO" id="GO:1901605">
    <property type="term" value="P:alpha-amino acid metabolic process"/>
    <property type="evidence" value="ECO:0007669"/>
    <property type="project" value="TreeGrafter"/>
</dbReference>
<dbReference type="Proteomes" id="UP000275385">
    <property type="component" value="Unassembled WGS sequence"/>
</dbReference>
<dbReference type="PANTHER" id="PTHR42790:SF1">
    <property type="entry name" value="AROMATIC AMINO ACID AMINOTRANSFERASE, HYPOTHETICAL (EUROFUNG)"/>
    <property type="match status" value="1"/>
</dbReference>
<dbReference type="GO" id="GO:0008483">
    <property type="term" value="F:transaminase activity"/>
    <property type="evidence" value="ECO:0007669"/>
    <property type="project" value="UniProtKB-KW"/>
</dbReference>
<keyword evidence="3" id="KW-0032">Aminotransferase</keyword>
<proteinExistence type="inferred from homology"/>
<feature type="compositionally biased region" description="Basic and acidic residues" evidence="6">
    <location>
        <begin position="1"/>
        <end position="18"/>
    </location>
</feature>
<evidence type="ECO:0000313" key="9">
    <source>
        <dbReference type="Proteomes" id="UP000275385"/>
    </source>
</evidence>
<comment type="similarity">
    <text evidence="2">Belongs to the class-I pyridoxal-phosphate-dependent aminotransferase family.</text>
</comment>
<dbReference type="InterPro" id="IPR050859">
    <property type="entry name" value="Class-I_PLP-dep_aminotransf"/>
</dbReference>
<evidence type="ECO:0000256" key="2">
    <source>
        <dbReference type="ARBA" id="ARBA00007441"/>
    </source>
</evidence>
<dbReference type="OrthoDB" id="691673at2759"/>
<evidence type="ECO:0000256" key="1">
    <source>
        <dbReference type="ARBA" id="ARBA00001933"/>
    </source>
</evidence>
<evidence type="ECO:0000256" key="3">
    <source>
        <dbReference type="ARBA" id="ARBA00022576"/>
    </source>
</evidence>
<dbReference type="InterPro" id="IPR015424">
    <property type="entry name" value="PyrdxlP-dep_Trfase"/>
</dbReference>
<dbReference type="EMBL" id="QVQW01000065">
    <property type="protein sequence ID" value="RKU41930.1"/>
    <property type="molecule type" value="Genomic_DNA"/>
</dbReference>
<dbReference type="CDD" id="cd00609">
    <property type="entry name" value="AAT_like"/>
    <property type="match status" value="1"/>
</dbReference>
<dbReference type="InterPro" id="IPR004839">
    <property type="entry name" value="Aminotransferase_I/II_large"/>
</dbReference>
<dbReference type="Gene3D" id="3.40.640.10">
    <property type="entry name" value="Type I PLP-dependent aspartate aminotransferase-like (Major domain)"/>
    <property type="match status" value="1"/>
</dbReference>
<dbReference type="Pfam" id="PF00155">
    <property type="entry name" value="Aminotran_1_2"/>
    <property type="match status" value="1"/>
</dbReference>
<accession>A0A420Y2F2</accession>
<organism evidence="8 9">
    <name type="scientific">Coniochaeta pulveracea</name>
    <dbReference type="NCBI Taxonomy" id="177199"/>
    <lineage>
        <taxon>Eukaryota</taxon>
        <taxon>Fungi</taxon>
        <taxon>Dikarya</taxon>
        <taxon>Ascomycota</taxon>
        <taxon>Pezizomycotina</taxon>
        <taxon>Sordariomycetes</taxon>
        <taxon>Sordariomycetidae</taxon>
        <taxon>Coniochaetales</taxon>
        <taxon>Coniochaetaceae</taxon>
        <taxon>Coniochaeta</taxon>
    </lineage>
</organism>
<dbReference type="SUPFAM" id="SSF53383">
    <property type="entry name" value="PLP-dependent transferases"/>
    <property type="match status" value="1"/>
</dbReference>
<evidence type="ECO:0000259" key="7">
    <source>
        <dbReference type="Pfam" id="PF00155"/>
    </source>
</evidence>